<name>A0A6N6JEM0_9RHOB</name>
<feature type="domain" description="SnoaL-like" evidence="2">
    <location>
        <begin position="39"/>
        <end position="172"/>
    </location>
</feature>
<evidence type="ECO:0000313" key="4">
    <source>
        <dbReference type="Proteomes" id="UP000436822"/>
    </source>
</evidence>
<dbReference type="InterPro" id="IPR037401">
    <property type="entry name" value="SnoaL-like"/>
</dbReference>
<organism evidence="3 4">
    <name type="scientific">Litoreibacter roseus</name>
    <dbReference type="NCBI Taxonomy" id="2601869"/>
    <lineage>
        <taxon>Bacteria</taxon>
        <taxon>Pseudomonadati</taxon>
        <taxon>Pseudomonadota</taxon>
        <taxon>Alphaproteobacteria</taxon>
        <taxon>Rhodobacterales</taxon>
        <taxon>Roseobacteraceae</taxon>
        <taxon>Litoreibacter</taxon>
    </lineage>
</organism>
<feature type="signal peptide" evidence="1">
    <location>
        <begin position="1"/>
        <end position="28"/>
    </location>
</feature>
<dbReference type="InterPro" id="IPR032710">
    <property type="entry name" value="NTF2-like_dom_sf"/>
</dbReference>
<feature type="chain" id="PRO_5027081224" description="SnoaL-like domain-containing protein" evidence="1">
    <location>
        <begin position="29"/>
        <end position="191"/>
    </location>
</feature>
<dbReference type="RefSeq" id="WP_243144879.1">
    <property type="nucleotide sequence ID" value="NZ_BLJE01000002.1"/>
</dbReference>
<dbReference type="AlphaFoldDB" id="A0A6N6JEM0"/>
<dbReference type="Proteomes" id="UP000436822">
    <property type="component" value="Unassembled WGS sequence"/>
</dbReference>
<keyword evidence="1" id="KW-0732">Signal</keyword>
<proteinExistence type="predicted"/>
<sequence length="191" mass="20535">MNALTSTFAMTSAVAVGFFALSAAVANAFEPSEPITAETLLEVAEMTRIANAIDSAVDAKNWDVARSYFTDTIDVDFTSLVGGEPATIPADALIAGWSGNLSAEKTSFHLRGNHDVVFTSEDSAVMHSHGYAWNRMERGALEENGGNDLWEVWGTYEHSFVQTDAGWKVDGMTFNATAQRGNAFVRDTPGS</sequence>
<dbReference type="EMBL" id="BLJE01000002">
    <property type="protein sequence ID" value="GFE64801.1"/>
    <property type="molecule type" value="Genomic_DNA"/>
</dbReference>
<keyword evidence="4" id="KW-1185">Reference proteome</keyword>
<reference evidence="3 4" key="1">
    <citation type="submission" date="2019-12" db="EMBL/GenBank/DDBJ databases">
        <title>Litoreibacter badius sp. nov., a novel bacteriochlorophyll a-containing bacterium in the genus Litoreibacter.</title>
        <authorList>
            <person name="Kanamuro M."/>
            <person name="Takabe Y."/>
            <person name="Mori K."/>
            <person name="Takaichi S."/>
            <person name="Hanada S."/>
        </authorList>
    </citation>
    <scope>NUCLEOTIDE SEQUENCE [LARGE SCALE GENOMIC DNA]</scope>
    <source>
        <strain evidence="3 4">K6</strain>
    </source>
</reference>
<dbReference type="Gene3D" id="3.10.450.50">
    <property type="match status" value="1"/>
</dbReference>
<comment type="caution">
    <text evidence="3">The sequence shown here is derived from an EMBL/GenBank/DDBJ whole genome shotgun (WGS) entry which is preliminary data.</text>
</comment>
<dbReference type="Pfam" id="PF13577">
    <property type="entry name" value="SnoaL_4"/>
    <property type="match status" value="1"/>
</dbReference>
<accession>A0A6N6JEM0</accession>
<evidence type="ECO:0000313" key="3">
    <source>
        <dbReference type="EMBL" id="GFE64801.1"/>
    </source>
</evidence>
<evidence type="ECO:0000256" key="1">
    <source>
        <dbReference type="SAM" id="SignalP"/>
    </source>
</evidence>
<protein>
    <recommendedName>
        <fullName evidence="2">SnoaL-like domain-containing protein</fullName>
    </recommendedName>
</protein>
<evidence type="ECO:0000259" key="2">
    <source>
        <dbReference type="Pfam" id="PF13577"/>
    </source>
</evidence>
<dbReference type="SUPFAM" id="SSF54427">
    <property type="entry name" value="NTF2-like"/>
    <property type="match status" value="1"/>
</dbReference>
<gene>
    <name evidence="3" type="ORF">KIN_18750</name>
</gene>
<dbReference type="CDD" id="cd00531">
    <property type="entry name" value="NTF2_like"/>
    <property type="match status" value="1"/>
</dbReference>